<dbReference type="PANTHER" id="PTHR33525">
    <property type="match status" value="1"/>
</dbReference>
<evidence type="ECO:0000259" key="1">
    <source>
        <dbReference type="PROSITE" id="PS51833"/>
    </source>
</evidence>
<dbReference type="Gene3D" id="1.10.3210.10">
    <property type="entry name" value="Hypothetical protein af1432"/>
    <property type="match status" value="1"/>
</dbReference>
<dbReference type="EMBL" id="AFWT01000036">
    <property type="protein sequence ID" value="EGV28510.1"/>
    <property type="molecule type" value="Genomic_DNA"/>
</dbReference>
<dbReference type="PANTHER" id="PTHR33525:SF3">
    <property type="entry name" value="RIBONUCLEASE Y"/>
    <property type="match status" value="1"/>
</dbReference>
<dbReference type="InterPro" id="IPR052340">
    <property type="entry name" value="RNase_Y/CdgJ"/>
</dbReference>
<name>G2E625_9GAMM</name>
<gene>
    <name evidence="2" type="ORF">ThidrDRAFT_3738</name>
</gene>
<dbReference type="SUPFAM" id="SSF109604">
    <property type="entry name" value="HD-domain/PDEase-like"/>
    <property type="match status" value="1"/>
</dbReference>
<evidence type="ECO:0000313" key="3">
    <source>
        <dbReference type="Proteomes" id="UP000004200"/>
    </source>
</evidence>
<protein>
    <submittedName>
        <fullName evidence="2">Putative signal transduction protein</fullName>
    </submittedName>
</protein>
<dbReference type="eggNOG" id="COG1639">
    <property type="taxonomic scope" value="Bacteria"/>
</dbReference>
<dbReference type="PROSITE" id="PS51833">
    <property type="entry name" value="HDOD"/>
    <property type="match status" value="1"/>
</dbReference>
<dbReference type="Pfam" id="PF08668">
    <property type="entry name" value="HDOD"/>
    <property type="match status" value="1"/>
</dbReference>
<dbReference type="AlphaFoldDB" id="G2E625"/>
<proteinExistence type="predicted"/>
<keyword evidence="3" id="KW-1185">Reference proteome</keyword>
<evidence type="ECO:0000313" key="2">
    <source>
        <dbReference type="EMBL" id="EGV28510.1"/>
    </source>
</evidence>
<dbReference type="Proteomes" id="UP000004200">
    <property type="component" value="Unassembled WGS sequence"/>
</dbReference>
<dbReference type="InterPro" id="IPR013976">
    <property type="entry name" value="HDOD"/>
</dbReference>
<dbReference type="STRING" id="765913.ThidrDRAFT_3738"/>
<feature type="domain" description="HDOD" evidence="1">
    <location>
        <begin position="53"/>
        <end position="253"/>
    </location>
</feature>
<comment type="caution">
    <text evidence="2">The sequence shown here is derived from an EMBL/GenBank/DDBJ whole genome shotgun (WGS) entry which is preliminary data.</text>
</comment>
<reference evidence="2 3" key="1">
    <citation type="submission" date="2011-06" db="EMBL/GenBank/DDBJ databases">
        <title>The draft genome of Thiorhodococcus drewsii AZ1.</title>
        <authorList>
            <consortium name="US DOE Joint Genome Institute (JGI-PGF)"/>
            <person name="Lucas S."/>
            <person name="Han J."/>
            <person name="Lapidus A."/>
            <person name="Cheng J.-F."/>
            <person name="Goodwin L."/>
            <person name="Pitluck S."/>
            <person name="Peters L."/>
            <person name="Land M.L."/>
            <person name="Hauser L."/>
            <person name="Vogl K."/>
            <person name="Liu Z."/>
            <person name="Imhoff J."/>
            <person name="Thiel V."/>
            <person name="Frigaard N.-U."/>
            <person name="Bryant D.A."/>
            <person name="Woyke T.J."/>
        </authorList>
    </citation>
    <scope>NUCLEOTIDE SEQUENCE [LARGE SCALE GENOMIC DNA]</scope>
    <source>
        <strain evidence="2 3">AZ1</strain>
    </source>
</reference>
<sequence>MSQMAELERPIDTLITAHPGGLLGWSQAVCSAPIGELTPPGDIRALIRDNDDLPPLPEITKRLQAFQHDPNASAAGLAEIVMLDPMVAGQILRWANAAYYGLPTPVVELRDAITRVLGFKRALSQALALSALAPLRTPETGPIGRDHVWRHGLLSGRLLEALAAELPGTLQVSADWLQLAGLMHNIGHLLLGHLLPRQHALVSLVLTQNPTIPLTSLERFAIGVEHTQLGAWLLEVWGLPEPLRTLVRHHHNPAYQGRDETLVLLLCLADALLAETPPGIGAPMNANQLTALQQRLNLSAERCQDTLQAVLSSEQDSDPK</sequence>
<organism evidence="2 3">
    <name type="scientific">Thiorhodococcus drewsii AZ1</name>
    <dbReference type="NCBI Taxonomy" id="765913"/>
    <lineage>
        <taxon>Bacteria</taxon>
        <taxon>Pseudomonadati</taxon>
        <taxon>Pseudomonadota</taxon>
        <taxon>Gammaproteobacteria</taxon>
        <taxon>Chromatiales</taxon>
        <taxon>Chromatiaceae</taxon>
        <taxon>Thiorhodococcus</taxon>
    </lineage>
</organism>
<accession>G2E625</accession>